<name>A0ABT3CPY8_9BACT</name>
<comment type="caution">
    <text evidence="1">The sequence shown here is derived from an EMBL/GenBank/DDBJ whole genome shotgun (WGS) entry which is preliminary data.</text>
</comment>
<dbReference type="RefSeq" id="WP_264136398.1">
    <property type="nucleotide sequence ID" value="NZ_JAOYOD010000001.1"/>
</dbReference>
<dbReference type="EMBL" id="JAOYOD010000001">
    <property type="protein sequence ID" value="MCV9385613.1"/>
    <property type="molecule type" value="Genomic_DNA"/>
</dbReference>
<keyword evidence="2" id="KW-1185">Reference proteome</keyword>
<organism evidence="1 2">
    <name type="scientific">Reichenbachiella ulvae</name>
    <dbReference type="NCBI Taxonomy" id="2980104"/>
    <lineage>
        <taxon>Bacteria</taxon>
        <taxon>Pseudomonadati</taxon>
        <taxon>Bacteroidota</taxon>
        <taxon>Cytophagia</taxon>
        <taxon>Cytophagales</taxon>
        <taxon>Reichenbachiellaceae</taxon>
        <taxon>Reichenbachiella</taxon>
    </lineage>
</organism>
<evidence type="ECO:0000313" key="1">
    <source>
        <dbReference type="EMBL" id="MCV9385613.1"/>
    </source>
</evidence>
<sequence>MHRLNITAIVLFFLFGCSETKKTKPKELTPEQKTDIESFSNELINSINGFDFAVINNAWNNEAFKERVSNRVNKTQQSVLNHIFEKDLRMTIKTGNLSIVHRVNSDQGQVSFLRLDHYDTYSELILLMTFEGVYDFFKYRIESLNNKPSLTDFYHYTDNLWYSEKVINMLRMNSKYDAFSDERHQANRAMRAYEQALTIGDTLEALYSLYDIPETHQKGNWLSLRKLSLAIVLGDSVLADVMATERENNKSLYMDYLYNYYLGDTTSLSSTYQLLAGELGESKALDSLIEIGYLWNVENNDNSR</sequence>
<protein>
    <submittedName>
        <fullName evidence="1">Uncharacterized protein</fullName>
    </submittedName>
</protein>
<dbReference type="PROSITE" id="PS51257">
    <property type="entry name" value="PROKAR_LIPOPROTEIN"/>
    <property type="match status" value="1"/>
</dbReference>
<dbReference type="Proteomes" id="UP001300692">
    <property type="component" value="Unassembled WGS sequence"/>
</dbReference>
<evidence type="ECO:0000313" key="2">
    <source>
        <dbReference type="Proteomes" id="UP001300692"/>
    </source>
</evidence>
<accession>A0ABT3CPY8</accession>
<proteinExistence type="predicted"/>
<gene>
    <name evidence="1" type="ORF">N7U62_03015</name>
</gene>
<reference evidence="1 2" key="1">
    <citation type="submission" date="2022-10" db="EMBL/GenBank/DDBJ databases">
        <title>Comparative genomics and taxonomic characterization of three novel marine species of genus Reichenbachiella exhibiting antioxidant and polysaccharide degradation activities.</title>
        <authorList>
            <person name="Muhammad N."/>
            <person name="Lee Y.-J."/>
            <person name="Ko J."/>
            <person name="Kim S.-G."/>
        </authorList>
    </citation>
    <scope>NUCLEOTIDE SEQUENCE [LARGE SCALE GENOMIC DNA]</scope>
    <source>
        <strain evidence="1 2">ABR2-5</strain>
    </source>
</reference>